<protein>
    <submittedName>
        <fullName evidence="4">L-sorbose 1-phosphate reductase</fullName>
    </submittedName>
</protein>
<reference evidence="4 5" key="1">
    <citation type="journal article" date="2016" name="Environ. Microbiol.">
        <title>Genomic resolution of a cold subsurface aquifer community provides metabolic insights for novel microbes adapted to high CO concentrations.</title>
        <authorList>
            <person name="Probst A.J."/>
            <person name="Castelle C.J."/>
            <person name="Singh A."/>
            <person name="Brown C.T."/>
            <person name="Anantharaman K."/>
            <person name="Sharon I."/>
            <person name="Hug L.A."/>
            <person name="Burstein D."/>
            <person name="Emerson J.B."/>
            <person name="Thomas B.C."/>
            <person name="Banfield J.F."/>
        </authorList>
    </citation>
    <scope>NUCLEOTIDE SEQUENCE [LARGE SCALE GENOMIC DNA]</scope>
    <source>
        <strain evidence="4">CG2_30_33_13</strain>
    </source>
</reference>
<dbReference type="InterPro" id="IPR011032">
    <property type="entry name" value="GroES-like_sf"/>
</dbReference>
<accession>A0A1J5GP94</accession>
<dbReference type="PANTHER" id="PTHR43401:SF2">
    <property type="entry name" value="L-THREONINE 3-DEHYDROGENASE"/>
    <property type="match status" value="1"/>
</dbReference>
<dbReference type="EMBL" id="MNYY01000020">
    <property type="protein sequence ID" value="OIP74625.1"/>
    <property type="molecule type" value="Genomic_DNA"/>
</dbReference>
<dbReference type="CDD" id="cd08238">
    <property type="entry name" value="sorbose_phosphate_red"/>
    <property type="match status" value="1"/>
</dbReference>
<organism evidence="4 5">
    <name type="scientific">Candidatus Infernicultor aquiphilus</name>
    <dbReference type="NCBI Taxonomy" id="1805029"/>
    <lineage>
        <taxon>Bacteria</taxon>
        <taxon>Pseudomonadati</taxon>
        <taxon>Atribacterota</taxon>
        <taxon>Candidatus Phoenicimicrobiia</taxon>
        <taxon>Candidatus Pheonicimicrobiales</taxon>
        <taxon>Candidatus Phoenicimicrobiaceae</taxon>
        <taxon>Candidatus Infernicultor</taxon>
    </lineage>
</organism>
<proteinExistence type="predicted"/>
<dbReference type="Proteomes" id="UP000182763">
    <property type="component" value="Unassembled WGS sequence"/>
</dbReference>
<dbReference type="SUPFAM" id="SSF51735">
    <property type="entry name" value="NAD(P)-binding Rossmann-fold domains"/>
    <property type="match status" value="1"/>
</dbReference>
<dbReference type="InterPro" id="IPR013149">
    <property type="entry name" value="ADH-like_C"/>
</dbReference>
<feature type="domain" description="Alcohol dehydrogenase-like N-terminal" evidence="3">
    <location>
        <begin position="26"/>
        <end position="125"/>
    </location>
</feature>
<dbReference type="InterPro" id="IPR050129">
    <property type="entry name" value="Zn_alcohol_dh"/>
</dbReference>
<evidence type="ECO:0000259" key="3">
    <source>
        <dbReference type="Pfam" id="PF08240"/>
    </source>
</evidence>
<dbReference type="Pfam" id="PF00107">
    <property type="entry name" value="ADH_zinc_N"/>
    <property type="match status" value="1"/>
</dbReference>
<comment type="caution">
    <text evidence="4">The sequence shown here is derived from an EMBL/GenBank/DDBJ whole genome shotgun (WGS) entry which is preliminary data.</text>
</comment>
<evidence type="ECO:0000259" key="2">
    <source>
        <dbReference type="Pfam" id="PF00107"/>
    </source>
</evidence>
<keyword evidence="1" id="KW-0560">Oxidoreductase</keyword>
<dbReference type="InterPro" id="IPR013154">
    <property type="entry name" value="ADH-like_N"/>
</dbReference>
<dbReference type="AlphaFoldDB" id="A0A1J5GP94"/>
<dbReference type="Pfam" id="PF08240">
    <property type="entry name" value="ADH_N"/>
    <property type="match status" value="1"/>
</dbReference>
<gene>
    <name evidence="4" type="ORF">AUK42_00925</name>
</gene>
<dbReference type="Gene3D" id="3.90.180.10">
    <property type="entry name" value="Medium-chain alcohol dehydrogenases, catalytic domain"/>
    <property type="match status" value="1"/>
</dbReference>
<dbReference type="PANTHER" id="PTHR43401">
    <property type="entry name" value="L-THREONINE 3-DEHYDROGENASE"/>
    <property type="match status" value="1"/>
</dbReference>
<feature type="domain" description="Alcohol dehydrogenase-like C-terminal" evidence="2">
    <location>
        <begin position="189"/>
        <end position="331"/>
    </location>
</feature>
<name>A0A1J5GP94_9BACT</name>
<evidence type="ECO:0000256" key="1">
    <source>
        <dbReference type="ARBA" id="ARBA00023002"/>
    </source>
</evidence>
<dbReference type="GO" id="GO:0016491">
    <property type="term" value="F:oxidoreductase activity"/>
    <property type="evidence" value="ECO:0007669"/>
    <property type="project" value="UniProtKB-KW"/>
</dbReference>
<dbReference type="InterPro" id="IPR036291">
    <property type="entry name" value="NAD(P)-bd_dom_sf"/>
</dbReference>
<evidence type="ECO:0000313" key="5">
    <source>
        <dbReference type="Proteomes" id="UP000182763"/>
    </source>
</evidence>
<dbReference type="Gene3D" id="3.40.50.720">
    <property type="entry name" value="NAD(P)-binding Rossmann-like Domain"/>
    <property type="match status" value="1"/>
</dbReference>
<evidence type="ECO:0000313" key="4">
    <source>
        <dbReference type="EMBL" id="OIP74625.1"/>
    </source>
</evidence>
<dbReference type="STRING" id="1805029.AUK42_00925"/>
<sequence length="420" mass="46329">MKTKAVRLYGKNDLRLEEFELPLLKDDEILAHIVSDSLCMSSYKAVLQGTDHKRVPHNIAKNPVIIGHEFCGEIVEVGKKWKHQFTAGKKFAIQPALNYKGSLDAPGYSFPYIGGDATYIIIPNQVMEMNCLLEYNGKAFYYGSLAEPMSCIVGAFQANYHTVAGNYTHHMGIAAGGNMAILAGAGPMGLGAIDYAIHRERRPKLLVVTDLDEVRLKRASLIHTIEEAKRRGVELKYINPQDIENPKDYLISMTGGKGYHDVFVFAAVKAIVEQGDKILAKDGCLNFFAGPTDSEFSALVNFYNVHYTSTHLTGTSGGNTQDMIESLQMMEKELINPSAMITHIGGLNSVVDTTLNLPRIPGGKKLIYTNIEMELSSISDFKKKGETDSLFAQLAKIVEKNNGLWSPDAEKYLLENASVI</sequence>
<dbReference type="SUPFAM" id="SSF50129">
    <property type="entry name" value="GroES-like"/>
    <property type="match status" value="1"/>
</dbReference>